<feature type="domain" description="HTH lysR-type" evidence="5">
    <location>
        <begin position="1"/>
        <end position="59"/>
    </location>
</feature>
<dbReference type="GO" id="GO:0043565">
    <property type="term" value="F:sequence-specific DNA binding"/>
    <property type="evidence" value="ECO:0007669"/>
    <property type="project" value="TreeGrafter"/>
</dbReference>
<dbReference type="CDD" id="cd08422">
    <property type="entry name" value="PBP2_CrgA_like"/>
    <property type="match status" value="1"/>
</dbReference>
<dbReference type="RefSeq" id="WP_119740043.1">
    <property type="nucleotide sequence ID" value="NZ_QYUN01000002.1"/>
</dbReference>
<evidence type="ECO:0000313" key="7">
    <source>
        <dbReference type="Proteomes" id="UP000285190"/>
    </source>
</evidence>
<dbReference type="AlphaFoldDB" id="A0A418X3E0"/>
<dbReference type="Gene3D" id="1.10.10.10">
    <property type="entry name" value="Winged helix-like DNA-binding domain superfamily/Winged helix DNA-binding domain"/>
    <property type="match status" value="1"/>
</dbReference>
<evidence type="ECO:0000259" key="5">
    <source>
        <dbReference type="PROSITE" id="PS50931"/>
    </source>
</evidence>
<comment type="similarity">
    <text evidence="1">Belongs to the LysR transcriptional regulatory family.</text>
</comment>
<dbReference type="InterPro" id="IPR000847">
    <property type="entry name" value="LysR_HTH_N"/>
</dbReference>
<organism evidence="6 7">
    <name type="scientific">Noviherbaspirillum cavernae</name>
    <dbReference type="NCBI Taxonomy" id="2320862"/>
    <lineage>
        <taxon>Bacteria</taxon>
        <taxon>Pseudomonadati</taxon>
        <taxon>Pseudomonadota</taxon>
        <taxon>Betaproteobacteria</taxon>
        <taxon>Burkholderiales</taxon>
        <taxon>Oxalobacteraceae</taxon>
        <taxon>Noviherbaspirillum</taxon>
    </lineage>
</organism>
<dbReference type="PANTHER" id="PTHR30537">
    <property type="entry name" value="HTH-TYPE TRANSCRIPTIONAL REGULATOR"/>
    <property type="match status" value="1"/>
</dbReference>
<dbReference type="GO" id="GO:0006351">
    <property type="term" value="P:DNA-templated transcription"/>
    <property type="evidence" value="ECO:0007669"/>
    <property type="project" value="TreeGrafter"/>
</dbReference>
<dbReference type="PRINTS" id="PR00039">
    <property type="entry name" value="HTHLYSR"/>
</dbReference>
<evidence type="ECO:0000256" key="1">
    <source>
        <dbReference type="ARBA" id="ARBA00009437"/>
    </source>
</evidence>
<keyword evidence="7" id="KW-1185">Reference proteome</keyword>
<protein>
    <submittedName>
        <fullName evidence="6">LysR family transcriptional regulator</fullName>
    </submittedName>
</protein>
<keyword evidence="4" id="KW-0804">Transcription</keyword>
<proteinExistence type="inferred from homology"/>
<dbReference type="Proteomes" id="UP000285190">
    <property type="component" value="Unassembled WGS sequence"/>
</dbReference>
<dbReference type="InterPro" id="IPR036388">
    <property type="entry name" value="WH-like_DNA-bd_sf"/>
</dbReference>
<dbReference type="GO" id="GO:0003700">
    <property type="term" value="F:DNA-binding transcription factor activity"/>
    <property type="evidence" value="ECO:0007669"/>
    <property type="project" value="InterPro"/>
</dbReference>
<dbReference type="Pfam" id="PF03466">
    <property type="entry name" value="LysR_substrate"/>
    <property type="match status" value="1"/>
</dbReference>
<evidence type="ECO:0000256" key="4">
    <source>
        <dbReference type="ARBA" id="ARBA00023163"/>
    </source>
</evidence>
<evidence type="ECO:0000313" key="6">
    <source>
        <dbReference type="EMBL" id="RJG06982.1"/>
    </source>
</evidence>
<dbReference type="FunFam" id="3.40.190.290:FF:000001">
    <property type="entry name" value="Transcriptional regulator, LysR family"/>
    <property type="match status" value="1"/>
</dbReference>
<dbReference type="EMBL" id="QYUN01000002">
    <property type="protein sequence ID" value="RJG06982.1"/>
    <property type="molecule type" value="Genomic_DNA"/>
</dbReference>
<dbReference type="PANTHER" id="PTHR30537:SF35">
    <property type="entry name" value="TRANSCRIPTIONAL REGULATORY PROTEIN"/>
    <property type="match status" value="1"/>
</dbReference>
<dbReference type="FunFam" id="1.10.10.10:FF:000001">
    <property type="entry name" value="LysR family transcriptional regulator"/>
    <property type="match status" value="1"/>
</dbReference>
<reference evidence="6 7" key="1">
    <citation type="submission" date="2018-09" db="EMBL/GenBank/DDBJ databases">
        <authorList>
            <person name="Zhu H."/>
        </authorList>
    </citation>
    <scope>NUCLEOTIDE SEQUENCE [LARGE SCALE GENOMIC DNA]</scope>
    <source>
        <strain evidence="6 7">K2R10-39</strain>
    </source>
</reference>
<dbReference type="Pfam" id="PF00126">
    <property type="entry name" value="HTH_1"/>
    <property type="match status" value="1"/>
</dbReference>
<comment type="caution">
    <text evidence="6">The sequence shown here is derived from an EMBL/GenBank/DDBJ whole genome shotgun (WGS) entry which is preliminary data.</text>
</comment>
<dbReference type="InterPro" id="IPR036390">
    <property type="entry name" value="WH_DNA-bd_sf"/>
</dbReference>
<keyword evidence="2" id="KW-0805">Transcription regulation</keyword>
<dbReference type="SUPFAM" id="SSF53850">
    <property type="entry name" value="Periplasmic binding protein-like II"/>
    <property type="match status" value="1"/>
</dbReference>
<dbReference type="Gene3D" id="3.40.190.290">
    <property type="match status" value="1"/>
</dbReference>
<dbReference type="SUPFAM" id="SSF46785">
    <property type="entry name" value="Winged helix' DNA-binding domain"/>
    <property type="match status" value="1"/>
</dbReference>
<evidence type="ECO:0000256" key="3">
    <source>
        <dbReference type="ARBA" id="ARBA00023125"/>
    </source>
</evidence>
<keyword evidence="3" id="KW-0238">DNA-binding</keyword>
<dbReference type="InterPro" id="IPR058163">
    <property type="entry name" value="LysR-type_TF_proteobact-type"/>
</dbReference>
<name>A0A418X3E0_9BURK</name>
<gene>
    <name evidence="6" type="ORF">D3870_14105</name>
</gene>
<dbReference type="InterPro" id="IPR005119">
    <property type="entry name" value="LysR_subst-bd"/>
</dbReference>
<dbReference type="OrthoDB" id="9026421at2"/>
<sequence length="304" mass="34184">MERLAEMMTFAKVVETKSFSSAAHMLNTSKSLVSKQVSSLESALGVRLLNRTTRRMSLTEIGAAYYEHCVRISHEIDAATQTVTQLQAEPRGVLRITSPVIFASLHLAPALRTFLQRHENVEVELNASDRMVDIVDEGYDLAIRITDHPAPAMVARKIAPVRWVTVASPEYLARHGTPHTPQDLLNHQCLLYQGIPAPRSGGWHYRIGNKEVVLPISGKCRVNNSEVLLQLALDGMGIVLFPTYILGRYLKSGRLKVILPDSEANPDTSLYATYMPNRYMQPKVRAFIDHLMEHFGPQPDWDRF</sequence>
<accession>A0A418X3E0</accession>
<dbReference type="PROSITE" id="PS50931">
    <property type="entry name" value="HTH_LYSR"/>
    <property type="match status" value="1"/>
</dbReference>
<evidence type="ECO:0000256" key="2">
    <source>
        <dbReference type="ARBA" id="ARBA00023015"/>
    </source>
</evidence>